<keyword evidence="2" id="KW-1185">Reference proteome</keyword>
<organism evidence="2 3">
    <name type="scientific">Caenorhabditis tropicalis</name>
    <dbReference type="NCBI Taxonomy" id="1561998"/>
    <lineage>
        <taxon>Eukaryota</taxon>
        <taxon>Metazoa</taxon>
        <taxon>Ecdysozoa</taxon>
        <taxon>Nematoda</taxon>
        <taxon>Chromadorea</taxon>
        <taxon>Rhabditida</taxon>
        <taxon>Rhabditina</taxon>
        <taxon>Rhabditomorpha</taxon>
        <taxon>Rhabditoidea</taxon>
        <taxon>Rhabditidae</taxon>
        <taxon>Peloderinae</taxon>
        <taxon>Caenorhabditis</taxon>
    </lineage>
</organism>
<dbReference type="STRING" id="1561998.A0A1I7TD58"/>
<feature type="region of interest" description="Disordered" evidence="1">
    <location>
        <begin position="197"/>
        <end position="219"/>
    </location>
</feature>
<dbReference type="Proteomes" id="UP000095282">
    <property type="component" value="Unplaced"/>
</dbReference>
<evidence type="ECO:0000313" key="2">
    <source>
        <dbReference type="Proteomes" id="UP000095282"/>
    </source>
</evidence>
<evidence type="ECO:0000313" key="3">
    <source>
        <dbReference type="WBParaSite" id="Csp11.Scaffold584.g4750.t1"/>
    </source>
</evidence>
<sequence>MITDFKSNETVQSLSTSPETQGSTSNTGIQSLIPQFLSDICKEPICVELRVSYDAPTVQSTYYYSITWEEESEDSKYKEILEQRLTPKDNVEPPTERSNRSFHGVTPVRVLCDGPCKREFSSNLLNTIGRCDHLLCAACYGIVKNQDGTNGCSSASCNWKGANRKEAKRFFEKEICAKQRARAREMKALDIDVKSASSASSNSNSFKSQPSTPTGTSETDCSVLEPFSLSFPSKNELIGVKMIIFEPKRHGKGWYEDSAELEALSSSKINKVITDLVLQKYNPLPRHHHGVLYHVELQPNKAKKAIRVRTAKYNSAFLYDFSQISPKGDSTVFLLDFGGFVKDGDELRGLDD</sequence>
<protein>
    <submittedName>
        <fullName evidence="3">RING-type domain-containing protein</fullName>
    </submittedName>
</protein>
<dbReference type="WBParaSite" id="Csp11.Scaffold584.g4750.t1">
    <property type="protein sequence ID" value="Csp11.Scaffold584.g4750.t1"/>
    <property type="gene ID" value="Csp11.Scaffold584.g4750"/>
</dbReference>
<feature type="compositionally biased region" description="Polar residues" evidence="1">
    <location>
        <begin position="206"/>
        <end position="219"/>
    </location>
</feature>
<accession>A0A1I7TD58</accession>
<dbReference type="AlphaFoldDB" id="A0A1I7TD58"/>
<feature type="region of interest" description="Disordered" evidence="1">
    <location>
        <begin position="1"/>
        <end position="27"/>
    </location>
</feature>
<reference evidence="3" key="1">
    <citation type="submission" date="2016-11" db="UniProtKB">
        <authorList>
            <consortium name="WormBaseParasite"/>
        </authorList>
    </citation>
    <scope>IDENTIFICATION</scope>
</reference>
<dbReference type="PANTHER" id="PTHR31430:SF1">
    <property type="entry name" value="RING-TYPE DOMAIN-CONTAINING PROTEIN"/>
    <property type="match status" value="1"/>
</dbReference>
<feature type="compositionally biased region" description="Polar residues" evidence="1">
    <location>
        <begin position="8"/>
        <end position="27"/>
    </location>
</feature>
<dbReference type="PANTHER" id="PTHR31430">
    <property type="entry name" value="PROTEIN CBG22332-RELATED"/>
    <property type="match status" value="1"/>
</dbReference>
<evidence type="ECO:0000256" key="1">
    <source>
        <dbReference type="SAM" id="MobiDB-lite"/>
    </source>
</evidence>
<proteinExistence type="predicted"/>
<name>A0A1I7TD58_9PELO</name>
<dbReference type="eggNOG" id="ENOG502SXA4">
    <property type="taxonomic scope" value="Eukaryota"/>
</dbReference>